<gene>
    <name evidence="1" type="ORF">HUK84_04885</name>
</gene>
<evidence type="ECO:0000313" key="1">
    <source>
        <dbReference type="EMBL" id="NVN10485.1"/>
    </source>
</evidence>
<proteinExistence type="predicted"/>
<dbReference type="EMBL" id="JABXXP010000044">
    <property type="protein sequence ID" value="NVN10485.1"/>
    <property type="molecule type" value="Genomic_DNA"/>
</dbReference>
<evidence type="ECO:0000313" key="2">
    <source>
        <dbReference type="Proteomes" id="UP000534870"/>
    </source>
</evidence>
<protein>
    <submittedName>
        <fullName evidence="1">Heme-binding protein</fullName>
    </submittedName>
</protein>
<organism evidence="1 2">
    <name type="scientific">Nguyenibacter vanlangensis</name>
    <dbReference type="NCBI Taxonomy" id="1216886"/>
    <lineage>
        <taxon>Bacteria</taxon>
        <taxon>Pseudomonadati</taxon>
        <taxon>Pseudomonadota</taxon>
        <taxon>Alphaproteobacteria</taxon>
        <taxon>Acetobacterales</taxon>
        <taxon>Acetobacteraceae</taxon>
        <taxon>Nguyenibacter</taxon>
    </lineage>
</organism>
<dbReference type="InterPro" id="IPR038084">
    <property type="entry name" value="PduO/GlcC-like_sf"/>
</dbReference>
<dbReference type="PANTHER" id="PTHR34309:SF1">
    <property type="entry name" value="PROTEIN GLCG"/>
    <property type="match status" value="1"/>
</dbReference>
<dbReference type="SUPFAM" id="SSF143744">
    <property type="entry name" value="GlcG-like"/>
    <property type="match status" value="1"/>
</dbReference>
<dbReference type="Proteomes" id="UP000534870">
    <property type="component" value="Unassembled WGS sequence"/>
</dbReference>
<dbReference type="Pfam" id="PF03928">
    <property type="entry name" value="HbpS-like"/>
    <property type="match status" value="1"/>
</dbReference>
<dbReference type="PANTHER" id="PTHR34309">
    <property type="entry name" value="SLR1406 PROTEIN"/>
    <property type="match status" value="1"/>
</dbReference>
<name>A0A7Y7IVB3_9PROT</name>
<dbReference type="Gene3D" id="3.30.450.150">
    <property type="entry name" value="Haem-degrading domain"/>
    <property type="match status" value="1"/>
</dbReference>
<reference evidence="1 2" key="1">
    <citation type="submission" date="2020-06" db="EMBL/GenBank/DDBJ databases">
        <title>Description of novel acetic acid bacteria.</title>
        <authorList>
            <person name="Sombolestani A."/>
        </authorList>
    </citation>
    <scope>NUCLEOTIDE SEQUENCE [LARGE SCALE GENOMIC DNA]</scope>
    <source>
        <strain evidence="1 2">LMG 31431</strain>
    </source>
</reference>
<dbReference type="InterPro" id="IPR005624">
    <property type="entry name" value="PduO/GlcC-like"/>
</dbReference>
<accession>A0A7Y7IVB3</accession>
<comment type="caution">
    <text evidence="1">The sequence shown here is derived from an EMBL/GenBank/DDBJ whole genome shotgun (WGS) entry which is preliminary data.</text>
</comment>
<dbReference type="InterPro" id="IPR052517">
    <property type="entry name" value="GlcG_carb_metab_protein"/>
</dbReference>
<dbReference type="AlphaFoldDB" id="A0A7Y7IVB3"/>
<dbReference type="RefSeq" id="WP_176639261.1">
    <property type="nucleotide sequence ID" value="NZ_JABXXP010000044.1"/>
</dbReference>
<sequence>MNSELATSLIATATAEATKGGVAVCITILDAAAHLVAFHRMDGANIGPIEVSQKKARTAALFQTDSLLLGQAAQPGGPIYTLENTNGGLISFGGGVVLRDRAGTVIGAIGIGGAPVEVDEIIAQAAAATLLS</sequence>